<protein>
    <submittedName>
        <fullName evidence="8">NRAMP (Natural resistance-associated macrophage protein)-like metal ion transporter</fullName>
    </submittedName>
</protein>
<feature type="transmembrane region" description="Helical" evidence="7">
    <location>
        <begin position="235"/>
        <end position="255"/>
    </location>
</feature>
<feature type="transmembrane region" description="Helical" evidence="7">
    <location>
        <begin position="280"/>
        <end position="311"/>
    </location>
</feature>
<evidence type="ECO:0000256" key="2">
    <source>
        <dbReference type="ARBA" id="ARBA00022448"/>
    </source>
</evidence>
<dbReference type="PANTHER" id="PTHR11706">
    <property type="entry name" value="SOLUTE CARRIER PROTEIN FAMILY 11 MEMBER"/>
    <property type="match status" value="1"/>
</dbReference>
<keyword evidence="9" id="KW-1185">Reference proteome</keyword>
<dbReference type="GO" id="GO:0005384">
    <property type="term" value="F:manganese ion transmembrane transporter activity"/>
    <property type="evidence" value="ECO:0007669"/>
    <property type="project" value="TreeGrafter"/>
</dbReference>
<keyword evidence="5 7" id="KW-1133">Transmembrane helix</keyword>
<dbReference type="AlphaFoldDB" id="A0A4R7PZX5"/>
<feature type="transmembrane region" description="Helical" evidence="7">
    <location>
        <begin position="12"/>
        <end position="33"/>
    </location>
</feature>
<comment type="subcellular location">
    <subcellularLocation>
        <location evidence="1">Membrane</location>
        <topology evidence="1">Multi-pass membrane protein</topology>
    </subcellularLocation>
</comment>
<dbReference type="EMBL" id="SOBW01000008">
    <property type="protein sequence ID" value="TDU39869.1"/>
    <property type="molecule type" value="Genomic_DNA"/>
</dbReference>
<feature type="transmembrane region" description="Helical" evidence="7">
    <location>
        <begin position="380"/>
        <end position="402"/>
    </location>
</feature>
<feature type="transmembrane region" description="Helical" evidence="7">
    <location>
        <begin position="192"/>
        <end position="214"/>
    </location>
</feature>
<feature type="transmembrane region" description="Helical" evidence="7">
    <location>
        <begin position="79"/>
        <end position="100"/>
    </location>
</feature>
<comment type="caution">
    <text evidence="8">The sequence shown here is derived from an EMBL/GenBank/DDBJ whole genome shotgun (WGS) entry which is preliminary data.</text>
</comment>
<dbReference type="InterPro" id="IPR001046">
    <property type="entry name" value="NRAMP_fam"/>
</dbReference>
<evidence type="ECO:0000256" key="5">
    <source>
        <dbReference type="ARBA" id="ARBA00022989"/>
    </source>
</evidence>
<reference evidence="8 9" key="1">
    <citation type="submission" date="2019-03" db="EMBL/GenBank/DDBJ databases">
        <title>Genomic Encyclopedia of Archaeal and Bacterial Type Strains, Phase II (KMG-II): from individual species to whole genera.</title>
        <authorList>
            <person name="Goeker M."/>
        </authorList>
    </citation>
    <scope>NUCLEOTIDE SEQUENCE [LARGE SCALE GENOMIC DNA]</scope>
    <source>
        <strain evidence="8 9">DSM 28135</strain>
    </source>
</reference>
<feature type="transmembrane region" description="Helical" evidence="7">
    <location>
        <begin position="39"/>
        <end position="58"/>
    </location>
</feature>
<dbReference type="Proteomes" id="UP000294689">
    <property type="component" value="Unassembled WGS sequence"/>
</dbReference>
<evidence type="ECO:0000313" key="8">
    <source>
        <dbReference type="EMBL" id="TDU39869.1"/>
    </source>
</evidence>
<dbReference type="PRINTS" id="PR00447">
    <property type="entry name" value="NATRESASSCMP"/>
</dbReference>
<keyword evidence="6 7" id="KW-0472">Membrane</keyword>
<dbReference type="GO" id="GO:0015086">
    <property type="term" value="F:cadmium ion transmembrane transporter activity"/>
    <property type="evidence" value="ECO:0007669"/>
    <property type="project" value="TreeGrafter"/>
</dbReference>
<evidence type="ECO:0000256" key="1">
    <source>
        <dbReference type="ARBA" id="ARBA00004141"/>
    </source>
</evidence>
<evidence type="ECO:0000256" key="3">
    <source>
        <dbReference type="ARBA" id="ARBA00022692"/>
    </source>
</evidence>
<dbReference type="RefSeq" id="WP_133757921.1">
    <property type="nucleotide sequence ID" value="NZ_SOBW01000008.1"/>
</dbReference>
<gene>
    <name evidence="8" type="ORF">BXY82_1904</name>
</gene>
<dbReference type="NCBIfam" id="NF037982">
    <property type="entry name" value="Nramp_1"/>
    <property type="match status" value="1"/>
</dbReference>
<dbReference type="Pfam" id="PF01566">
    <property type="entry name" value="Nramp"/>
    <property type="match status" value="1"/>
</dbReference>
<proteinExistence type="predicted"/>
<organism evidence="8 9">
    <name type="scientific">Gelidibacter sediminis</name>
    <dbReference type="NCBI Taxonomy" id="1608710"/>
    <lineage>
        <taxon>Bacteria</taxon>
        <taxon>Pseudomonadati</taxon>
        <taxon>Bacteroidota</taxon>
        <taxon>Flavobacteriia</taxon>
        <taxon>Flavobacteriales</taxon>
        <taxon>Flavobacteriaceae</taxon>
        <taxon>Gelidibacter</taxon>
    </lineage>
</organism>
<dbReference type="PANTHER" id="PTHR11706:SF33">
    <property type="entry name" value="NATURAL RESISTANCE-ASSOCIATED MACROPHAGE PROTEIN 2"/>
    <property type="match status" value="1"/>
</dbReference>
<feature type="transmembrane region" description="Helical" evidence="7">
    <location>
        <begin position="348"/>
        <end position="368"/>
    </location>
</feature>
<sequence length="408" mass="43482">MIKNWFKNIGPGPLVAAAFIGPGTVTVCTLAGVNFGYALLWAMGLSILATIVLQEMSVRLGIITQKGLAEVIRTEIDNPILRGLTILLILSAIVIGNAAYEAGNISGGVLGLETILGNPSVAIGNFDINILSLIIGAIAFIILYIGNYKVLERVLVTLVILMSIAFLLTEIITKPDLSDIFKGLFVPKVTEANLLTIIGLIGTTVVPYNLFLHASLVKEKWHHETDLKYARKDTIVAVVLGGIVSMCIIISAAAIDAQNIASAADLAKGLEPLFGQFAKYFLGIGLFAAGITSAITAPLAAAYVTTGCLGWSSNMKSKQFKTVWISILGMGVLFSSIGFKSIEIIKFAQITNGLLLPIIAAFLLWVMNKSSILGVYKNTIIQNVIGYIILGLAIFLGAKSILKVFEII</sequence>
<keyword evidence="2" id="KW-0813">Transport</keyword>
<keyword evidence="4" id="KW-0769">Symport</keyword>
<evidence type="ECO:0000256" key="6">
    <source>
        <dbReference type="ARBA" id="ARBA00023136"/>
    </source>
</evidence>
<accession>A0A4R7PZX5</accession>
<dbReference type="OrthoDB" id="9787548at2"/>
<feature type="transmembrane region" description="Helical" evidence="7">
    <location>
        <begin position="154"/>
        <end position="172"/>
    </location>
</feature>
<feature type="transmembrane region" description="Helical" evidence="7">
    <location>
        <begin position="323"/>
        <end position="342"/>
    </location>
</feature>
<evidence type="ECO:0000256" key="7">
    <source>
        <dbReference type="SAM" id="Phobius"/>
    </source>
</evidence>
<keyword evidence="3 7" id="KW-0812">Transmembrane</keyword>
<dbReference type="GO" id="GO:0015293">
    <property type="term" value="F:symporter activity"/>
    <property type="evidence" value="ECO:0007669"/>
    <property type="project" value="UniProtKB-KW"/>
</dbReference>
<dbReference type="GO" id="GO:0005886">
    <property type="term" value="C:plasma membrane"/>
    <property type="evidence" value="ECO:0007669"/>
    <property type="project" value="TreeGrafter"/>
</dbReference>
<evidence type="ECO:0000256" key="4">
    <source>
        <dbReference type="ARBA" id="ARBA00022847"/>
    </source>
</evidence>
<dbReference type="GO" id="GO:0034755">
    <property type="term" value="P:iron ion transmembrane transport"/>
    <property type="evidence" value="ECO:0007669"/>
    <property type="project" value="TreeGrafter"/>
</dbReference>
<evidence type="ECO:0000313" key="9">
    <source>
        <dbReference type="Proteomes" id="UP000294689"/>
    </source>
</evidence>
<name>A0A4R7PZX5_9FLAO</name>
<feature type="transmembrane region" description="Helical" evidence="7">
    <location>
        <begin position="128"/>
        <end position="147"/>
    </location>
</feature>